<dbReference type="FunFam" id="1.20.1440.230:FF:000001">
    <property type="entry name" value="Mitochondrial NADH dehydrogenase flavoprotein 1"/>
    <property type="match status" value="1"/>
</dbReference>
<feature type="domain" description="Protein kinase" evidence="22">
    <location>
        <begin position="12"/>
        <end position="264"/>
    </location>
</feature>
<dbReference type="FunFam" id="3.40.50.11540:FF:000001">
    <property type="entry name" value="NADH dehydrogenase [ubiquinone] flavoprotein 1, mitochondrial"/>
    <property type="match status" value="1"/>
</dbReference>
<comment type="cofactor">
    <cofactor evidence="2">
        <name>[4Fe-4S] cluster</name>
        <dbReference type="ChEBI" id="CHEBI:49883"/>
    </cofactor>
</comment>
<dbReference type="InterPro" id="IPR054765">
    <property type="entry name" value="SLBB_dom"/>
</dbReference>
<dbReference type="EC" id="2.7.11.1" evidence="4"/>
<evidence type="ECO:0000256" key="3">
    <source>
        <dbReference type="ARBA" id="ARBA00007523"/>
    </source>
</evidence>
<evidence type="ECO:0000256" key="15">
    <source>
        <dbReference type="ARBA" id="ARBA00023004"/>
    </source>
</evidence>
<evidence type="ECO:0000259" key="22">
    <source>
        <dbReference type="PROSITE" id="PS50011"/>
    </source>
</evidence>
<dbReference type="Gene3D" id="3.30.200.20">
    <property type="entry name" value="Phosphorylase Kinase, domain 1"/>
    <property type="match status" value="1"/>
</dbReference>
<dbReference type="Pfam" id="PF10589">
    <property type="entry name" value="NADH_4Fe-4S"/>
    <property type="match status" value="1"/>
</dbReference>
<dbReference type="Gramene" id="LPERR07G21140.1">
    <property type="protein sequence ID" value="LPERR07G21140.1"/>
    <property type="gene ID" value="LPERR07G21140"/>
</dbReference>
<evidence type="ECO:0000256" key="13">
    <source>
        <dbReference type="ARBA" id="ARBA00022840"/>
    </source>
</evidence>
<comment type="cofactor">
    <cofactor evidence="1">
        <name>FMN</name>
        <dbReference type="ChEBI" id="CHEBI:58210"/>
    </cofactor>
</comment>
<accession>A0A0D9X269</accession>
<keyword evidence="12" id="KW-0418">Kinase</keyword>
<dbReference type="SUPFAM" id="SSF142984">
    <property type="entry name" value="Nqo1 middle domain-like"/>
    <property type="match status" value="1"/>
</dbReference>
<dbReference type="SMART" id="SM00220">
    <property type="entry name" value="S_TKc"/>
    <property type="match status" value="1"/>
</dbReference>
<keyword evidence="14" id="KW-1278">Translocase</keyword>
<dbReference type="SUPFAM" id="SSF142019">
    <property type="entry name" value="Nqo1 FMN-binding domain-like"/>
    <property type="match status" value="1"/>
</dbReference>
<evidence type="ECO:0000256" key="6">
    <source>
        <dbReference type="ARBA" id="ARBA00022527"/>
    </source>
</evidence>
<evidence type="ECO:0000256" key="10">
    <source>
        <dbReference type="ARBA" id="ARBA00022723"/>
    </source>
</evidence>
<comment type="similarity">
    <text evidence="3">Belongs to the complex I 51 kDa subunit family.</text>
</comment>
<keyword evidence="17" id="KW-0520">NAD</keyword>
<dbReference type="InterPro" id="IPR037225">
    <property type="entry name" value="Nuo51_FMN-bd_sf"/>
</dbReference>
<dbReference type="PROSITE" id="PS00644">
    <property type="entry name" value="COMPLEX1_51K_1"/>
    <property type="match status" value="1"/>
</dbReference>
<evidence type="ECO:0000256" key="20">
    <source>
        <dbReference type="PROSITE-ProRule" id="PRU10141"/>
    </source>
</evidence>
<evidence type="ECO:0000256" key="12">
    <source>
        <dbReference type="ARBA" id="ARBA00022777"/>
    </source>
</evidence>
<keyword evidence="7" id="KW-0285">Flavoprotein</keyword>
<comment type="catalytic activity">
    <reaction evidence="18">
        <text>L-threonyl-[protein] + ATP = O-phospho-L-threonyl-[protein] + ADP + H(+)</text>
        <dbReference type="Rhea" id="RHEA:46608"/>
        <dbReference type="Rhea" id="RHEA-COMP:11060"/>
        <dbReference type="Rhea" id="RHEA-COMP:11605"/>
        <dbReference type="ChEBI" id="CHEBI:15378"/>
        <dbReference type="ChEBI" id="CHEBI:30013"/>
        <dbReference type="ChEBI" id="CHEBI:30616"/>
        <dbReference type="ChEBI" id="CHEBI:61977"/>
        <dbReference type="ChEBI" id="CHEBI:456216"/>
        <dbReference type="EC" id="2.7.11.1"/>
    </reaction>
</comment>
<dbReference type="PANTHER" id="PTHR11780:SF10">
    <property type="entry name" value="NADH DEHYDROGENASE [UBIQUINONE] FLAVOPROTEIN 1, MITOCHONDRIAL"/>
    <property type="match status" value="1"/>
</dbReference>
<dbReference type="FunFam" id="3.30.200.20:FF:000042">
    <property type="entry name" value="Aurora kinase A"/>
    <property type="match status" value="1"/>
</dbReference>
<dbReference type="eggNOG" id="KOG2658">
    <property type="taxonomic scope" value="Eukaryota"/>
</dbReference>
<keyword evidence="15" id="KW-0408">Iron</keyword>
<evidence type="ECO:0000256" key="2">
    <source>
        <dbReference type="ARBA" id="ARBA00001966"/>
    </source>
</evidence>
<reference evidence="23" key="3">
    <citation type="submission" date="2015-04" db="UniProtKB">
        <authorList>
            <consortium name="EnsemblPlants"/>
        </authorList>
    </citation>
    <scope>IDENTIFICATION</scope>
</reference>
<protein>
    <recommendedName>
        <fullName evidence="4">non-specific serine/threonine protein kinase</fullName>
        <ecNumber evidence="4">2.7.11.1</ecNumber>
    </recommendedName>
</protein>
<dbReference type="PROSITE" id="PS00107">
    <property type="entry name" value="PROTEIN_KINASE_ATP"/>
    <property type="match status" value="1"/>
</dbReference>
<dbReference type="Gene3D" id="3.40.50.11540">
    <property type="entry name" value="NADH-ubiquinone oxidoreductase 51kDa subunit"/>
    <property type="match status" value="1"/>
</dbReference>
<dbReference type="InterPro" id="IPR001949">
    <property type="entry name" value="NADH-UbQ_OxRdtase_51kDa_CS"/>
</dbReference>
<dbReference type="Pfam" id="PF01512">
    <property type="entry name" value="Complex1_51K"/>
    <property type="match status" value="1"/>
</dbReference>
<reference evidence="24" key="2">
    <citation type="submission" date="2013-12" db="EMBL/GenBank/DDBJ databases">
        <authorList>
            <person name="Yu Y."/>
            <person name="Lee S."/>
            <person name="de Baynast K."/>
            <person name="Wissotski M."/>
            <person name="Liu L."/>
            <person name="Talag J."/>
            <person name="Goicoechea J."/>
            <person name="Angelova A."/>
            <person name="Jetty R."/>
            <person name="Kudrna D."/>
            <person name="Golser W."/>
            <person name="Rivera L."/>
            <person name="Zhang J."/>
            <person name="Wing R."/>
        </authorList>
    </citation>
    <scope>NUCLEOTIDE SEQUENCE</scope>
</reference>
<keyword evidence="16" id="KW-0411">Iron-sulfur</keyword>
<comment type="catalytic activity">
    <reaction evidence="19">
        <text>L-seryl-[protein] + ATP = O-phospho-L-seryl-[protein] + ADP + H(+)</text>
        <dbReference type="Rhea" id="RHEA:17989"/>
        <dbReference type="Rhea" id="RHEA-COMP:9863"/>
        <dbReference type="Rhea" id="RHEA-COMP:11604"/>
        <dbReference type="ChEBI" id="CHEBI:15378"/>
        <dbReference type="ChEBI" id="CHEBI:29999"/>
        <dbReference type="ChEBI" id="CHEBI:30616"/>
        <dbReference type="ChEBI" id="CHEBI:83421"/>
        <dbReference type="ChEBI" id="CHEBI:456216"/>
        <dbReference type="EC" id="2.7.11.1"/>
    </reaction>
</comment>
<dbReference type="NCBIfam" id="TIGR01959">
    <property type="entry name" value="nuoF_fam"/>
    <property type="match status" value="1"/>
</dbReference>
<dbReference type="SMART" id="SM00928">
    <property type="entry name" value="NADH_4Fe-4S"/>
    <property type="match status" value="1"/>
</dbReference>
<dbReference type="AlphaFoldDB" id="A0A0D9X269"/>
<dbReference type="eggNOG" id="KOG0580">
    <property type="taxonomic scope" value="Eukaryota"/>
</dbReference>
<keyword evidence="10" id="KW-0479">Metal-binding</keyword>
<dbReference type="GO" id="GO:0051539">
    <property type="term" value="F:4 iron, 4 sulfur cluster binding"/>
    <property type="evidence" value="ECO:0007669"/>
    <property type="project" value="UniProtKB-KW"/>
</dbReference>
<dbReference type="Gene3D" id="3.10.20.600">
    <property type="match status" value="1"/>
</dbReference>
<dbReference type="NCBIfam" id="NF010120">
    <property type="entry name" value="PRK13596.1"/>
    <property type="match status" value="1"/>
</dbReference>
<evidence type="ECO:0000256" key="1">
    <source>
        <dbReference type="ARBA" id="ARBA00001917"/>
    </source>
</evidence>
<name>A0A0D9X269_9ORYZ</name>
<feature type="compositionally biased region" description="Pro residues" evidence="21">
    <location>
        <begin position="368"/>
        <end position="377"/>
    </location>
</feature>
<evidence type="ECO:0000256" key="14">
    <source>
        <dbReference type="ARBA" id="ARBA00022967"/>
    </source>
</evidence>
<dbReference type="FunFam" id="3.10.20.600:FF:000001">
    <property type="entry name" value="NADH dehydrogenase [ubiquinone] flavoprotein 1, mitochondrial"/>
    <property type="match status" value="1"/>
</dbReference>
<dbReference type="SUPFAM" id="SSF56112">
    <property type="entry name" value="Protein kinase-like (PK-like)"/>
    <property type="match status" value="1"/>
</dbReference>
<proteinExistence type="inferred from homology"/>
<evidence type="ECO:0000256" key="21">
    <source>
        <dbReference type="SAM" id="MobiDB-lite"/>
    </source>
</evidence>
<sequence>MAEKPEWSMDDFEIGKYIGEGKFGKVYLAREKQSGYVVALKVIFKAKLEKYRFHAHLRREIEIQHGLDHPNVLRLFAWFHDADRVVLVLEYAARGELYKLLRTVRRFSERTAATYVASLAAALAYCHKKQVIHRDIKPENLLLDNEGRLKIADFGWAVQSNAKRHTLCGTIDYLAPEMIEKKAHDHAVDNWTIGILCYEFLYGSPPFEAAEQDDTLRRIIKVDLSFPTTPYVSADAKDLISKVTGCSVEWRYLAFCRKRCLPVALTSCSVITLLICIECLYQVKLGTPIPLPDLYPPIRERRRSRAEAEMALRRALLRSAEISPDRKVALDYLHSLSRAQPTRSLTGAGLYPAGRSFSTQAATTSSTPQPPPPPPPPEKTHFGGLKDEDRIFTNLYGLHDPFLKGAMKRGDWHRTKDLVLKGADWIVNEMKKSGLRGRGGAGFPSGLKWSFMPKVSDGRPSYLVVNADESEPGTCKDREIMRHDPHKLLEGCLIAGVGMRASAAYIYIRGEYVNERLNLLKAREEAYAAGLLGKNACGSGYDFDVHIHFGAGAYICGEETALLESLEGKQGKPRLKPPFPANAGLYGCPTTVTNVETVAVSPTILRRGPEWFASFGRKNNSGTKLFCVSGHVNKPCTVEEEMSIPLKELIEKHCGGVRGGWDNLLAVIPGGSSVPLLPKHICDDVLMDYDALKAVQSGLGTAAVIVMDKSTDVVDAIARLSYFYKHESCGQCTPCREGTGWLWMIMERLKVGNAKLEEIDMLQEVTKQIEGHTICALGDAAAWPVQGLIRHFRPELERRIRERAERELLAASA</sequence>
<evidence type="ECO:0000313" key="24">
    <source>
        <dbReference type="Proteomes" id="UP000032180"/>
    </source>
</evidence>
<evidence type="ECO:0000256" key="5">
    <source>
        <dbReference type="ARBA" id="ARBA00022485"/>
    </source>
</evidence>
<dbReference type="FunFam" id="1.10.510.10:FF:000235">
    <property type="entry name" value="Serine/threonine-protein kinase ark1"/>
    <property type="match status" value="1"/>
</dbReference>
<dbReference type="GO" id="GO:0006120">
    <property type="term" value="P:mitochondrial electron transport, NADH to ubiquinone"/>
    <property type="evidence" value="ECO:0007669"/>
    <property type="project" value="TreeGrafter"/>
</dbReference>
<keyword evidence="6" id="KW-0723">Serine/threonine-protein kinase</keyword>
<dbReference type="GO" id="GO:0010181">
    <property type="term" value="F:FMN binding"/>
    <property type="evidence" value="ECO:0007669"/>
    <property type="project" value="InterPro"/>
</dbReference>
<keyword evidence="8" id="KW-0288">FMN</keyword>
<feature type="binding site" evidence="20">
    <location>
        <position position="45"/>
    </location>
    <ligand>
        <name>ATP</name>
        <dbReference type="ChEBI" id="CHEBI:30616"/>
    </ligand>
</feature>
<dbReference type="PROSITE" id="PS50011">
    <property type="entry name" value="PROTEIN_KINASE_DOM"/>
    <property type="match status" value="1"/>
</dbReference>
<keyword evidence="5" id="KW-0004">4Fe-4S</keyword>
<dbReference type="InterPro" id="IPR037207">
    <property type="entry name" value="Nuop51_4Fe4S-bd_sf"/>
</dbReference>
<evidence type="ECO:0000256" key="7">
    <source>
        <dbReference type="ARBA" id="ARBA00022630"/>
    </source>
</evidence>
<dbReference type="PANTHER" id="PTHR11780">
    <property type="entry name" value="NADH-UBIQUINONE OXIDOREDUCTASE FLAVOPROTEIN 1 NDUFV1"/>
    <property type="match status" value="1"/>
</dbReference>
<dbReference type="GO" id="GO:0051287">
    <property type="term" value="F:NAD binding"/>
    <property type="evidence" value="ECO:0007669"/>
    <property type="project" value="InterPro"/>
</dbReference>
<keyword evidence="9" id="KW-0808">Transferase</keyword>
<dbReference type="SUPFAM" id="SSF140490">
    <property type="entry name" value="Nqo1C-terminal domain-like"/>
    <property type="match status" value="1"/>
</dbReference>
<dbReference type="InterPro" id="IPR008271">
    <property type="entry name" value="Ser/Thr_kinase_AS"/>
</dbReference>
<dbReference type="InterPro" id="IPR011537">
    <property type="entry name" value="NADH-UbQ_OxRdtase_suF"/>
</dbReference>
<feature type="region of interest" description="Disordered" evidence="21">
    <location>
        <begin position="359"/>
        <end position="384"/>
    </location>
</feature>
<dbReference type="PROSITE" id="PS00108">
    <property type="entry name" value="PROTEIN_KINASE_ST"/>
    <property type="match status" value="1"/>
</dbReference>
<dbReference type="Gene3D" id="1.10.510.10">
    <property type="entry name" value="Transferase(Phosphotransferase) domain 1"/>
    <property type="match status" value="1"/>
</dbReference>
<keyword evidence="11 20" id="KW-0547">Nucleotide-binding</keyword>
<dbReference type="Gene3D" id="1.20.1440.230">
    <property type="entry name" value="NADH-ubiquinone oxidoreductase 51kDa subunit, iron-sulphur binding domain"/>
    <property type="match status" value="1"/>
</dbReference>
<dbReference type="InterPro" id="IPR050837">
    <property type="entry name" value="ComplexI_51kDa_subunit"/>
</dbReference>
<dbReference type="Pfam" id="PF22461">
    <property type="entry name" value="SLBB_2"/>
    <property type="match status" value="1"/>
</dbReference>
<dbReference type="GO" id="GO:0005739">
    <property type="term" value="C:mitochondrion"/>
    <property type="evidence" value="ECO:0007669"/>
    <property type="project" value="UniProtKB-ARBA"/>
</dbReference>
<dbReference type="Proteomes" id="UP000032180">
    <property type="component" value="Chromosome 7"/>
</dbReference>
<evidence type="ECO:0000256" key="17">
    <source>
        <dbReference type="ARBA" id="ARBA00023027"/>
    </source>
</evidence>
<evidence type="ECO:0000256" key="9">
    <source>
        <dbReference type="ARBA" id="ARBA00022679"/>
    </source>
</evidence>
<evidence type="ECO:0000256" key="16">
    <source>
        <dbReference type="ARBA" id="ARBA00023014"/>
    </source>
</evidence>
<dbReference type="Pfam" id="PF00069">
    <property type="entry name" value="Pkinase"/>
    <property type="match status" value="1"/>
</dbReference>
<dbReference type="GO" id="GO:0004674">
    <property type="term" value="F:protein serine/threonine kinase activity"/>
    <property type="evidence" value="ECO:0007669"/>
    <property type="project" value="UniProtKB-KW"/>
</dbReference>
<dbReference type="EnsemblPlants" id="LPERR07G21140.1">
    <property type="protein sequence ID" value="LPERR07G21140.1"/>
    <property type="gene ID" value="LPERR07G21140"/>
</dbReference>
<keyword evidence="24" id="KW-1185">Reference proteome</keyword>
<dbReference type="InterPro" id="IPR011538">
    <property type="entry name" value="Nuo51_FMN-bd"/>
</dbReference>
<dbReference type="InterPro" id="IPR011009">
    <property type="entry name" value="Kinase-like_dom_sf"/>
</dbReference>
<dbReference type="InterPro" id="IPR019575">
    <property type="entry name" value="Nuop51_4Fe4S-bd"/>
</dbReference>
<dbReference type="GO" id="GO:0008137">
    <property type="term" value="F:NADH dehydrogenase (ubiquinone) activity"/>
    <property type="evidence" value="ECO:0007669"/>
    <property type="project" value="InterPro"/>
</dbReference>
<evidence type="ECO:0000256" key="11">
    <source>
        <dbReference type="ARBA" id="ARBA00022741"/>
    </source>
</evidence>
<dbReference type="GO" id="GO:0005524">
    <property type="term" value="F:ATP binding"/>
    <property type="evidence" value="ECO:0007669"/>
    <property type="project" value="UniProtKB-UniRule"/>
</dbReference>
<reference evidence="23 24" key="1">
    <citation type="submission" date="2012-08" db="EMBL/GenBank/DDBJ databases">
        <title>Oryza genome evolution.</title>
        <authorList>
            <person name="Wing R.A."/>
        </authorList>
    </citation>
    <scope>NUCLEOTIDE SEQUENCE</scope>
</reference>
<evidence type="ECO:0000313" key="23">
    <source>
        <dbReference type="EnsemblPlants" id="LPERR07G21140.1"/>
    </source>
</evidence>
<evidence type="ECO:0000256" key="8">
    <source>
        <dbReference type="ARBA" id="ARBA00022643"/>
    </source>
</evidence>
<organism evidence="23 24">
    <name type="scientific">Leersia perrieri</name>
    <dbReference type="NCBI Taxonomy" id="77586"/>
    <lineage>
        <taxon>Eukaryota</taxon>
        <taxon>Viridiplantae</taxon>
        <taxon>Streptophyta</taxon>
        <taxon>Embryophyta</taxon>
        <taxon>Tracheophyta</taxon>
        <taxon>Spermatophyta</taxon>
        <taxon>Magnoliopsida</taxon>
        <taxon>Liliopsida</taxon>
        <taxon>Poales</taxon>
        <taxon>Poaceae</taxon>
        <taxon>BOP clade</taxon>
        <taxon>Oryzoideae</taxon>
        <taxon>Oryzeae</taxon>
        <taxon>Oryzinae</taxon>
        <taxon>Leersia</taxon>
    </lineage>
</organism>
<evidence type="ECO:0000256" key="18">
    <source>
        <dbReference type="ARBA" id="ARBA00047899"/>
    </source>
</evidence>
<dbReference type="PROSITE" id="PS00645">
    <property type="entry name" value="COMPLEX1_51K_2"/>
    <property type="match status" value="1"/>
</dbReference>
<dbReference type="HOGENOM" id="CLU_347296_0_0_1"/>
<keyword evidence="13 20" id="KW-0067">ATP-binding</keyword>
<evidence type="ECO:0000256" key="4">
    <source>
        <dbReference type="ARBA" id="ARBA00012513"/>
    </source>
</evidence>
<dbReference type="STRING" id="77586.A0A0D9X269"/>
<dbReference type="InterPro" id="IPR017441">
    <property type="entry name" value="Protein_kinase_ATP_BS"/>
</dbReference>
<dbReference type="CDD" id="cd14007">
    <property type="entry name" value="STKc_Aurora"/>
    <property type="match status" value="1"/>
</dbReference>
<dbReference type="GO" id="GO:0046872">
    <property type="term" value="F:metal ion binding"/>
    <property type="evidence" value="ECO:0007669"/>
    <property type="project" value="UniProtKB-KW"/>
</dbReference>
<dbReference type="InterPro" id="IPR000719">
    <property type="entry name" value="Prot_kinase_dom"/>
</dbReference>
<evidence type="ECO:0000256" key="19">
    <source>
        <dbReference type="ARBA" id="ARBA00048679"/>
    </source>
</evidence>